<accession>A0ABP0FJY6</accession>
<protein>
    <recommendedName>
        <fullName evidence="5">Vitellogenin domain-containing protein</fullName>
    </recommendedName>
</protein>
<dbReference type="EMBL" id="CAWYQH010000057">
    <property type="protein sequence ID" value="CAK8678784.1"/>
    <property type="molecule type" value="Genomic_DNA"/>
</dbReference>
<dbReference type="InterPro" id="IPR015255">
    <property type="entry name" value="Vitellinogen_open_b-sht"/>
</dbReference>
<dbReference type="Gene3D" id="1.25.10.20">
    <property type="entry name" value="Vitellinogen, superhelical"/>
    <property type="match status" value="1"/>
</dbReference>
<sequence length="4283" mass="482037">MFGNVFARYAANIEDETDQTYVDARDYIRSLFNTNCQLQASESQSKDIILVAIQSVGALSEAGVFAMNDLIACARNTNAPKSISLEAMRALSKMPIAPENHARTEVLEILVDSERPIEIRLASYLLIIEQEPSIDEVTTISEIVFSSAKEQAEQPRALKFYINEHLKSQVTLRGTSFCSLPQSTIDNVISVSRRNNWEFGVDLSRVNTENSVQEKKYEFQRQVFLPYFNKEVNCTVKTNLVYGRNMLIPMLANVSISTELLNSNWTLLELKLDLVGILSVLQPLFGENGILPDIGLKEFLQTPISQLFRPVTRNLPALSSDEQLRLAKIQDEASMAYSMFAMKNQMPLEMKVFDMPVDLNTLMRLSFLRDLNLFNLFKIVDVLEGWTFDGLHADQPLLAHSAYPTSAGPPCVHHIDAAYFFRTHFHTAAQIKKIIMTGKGEISLQSKPELQASLIWAHDIQLPNGVSCGSGKRVTVGHDSNLDVSFTATENNIKASVGTLPARTELISFKIEEVKSKNGAFVVTNDEDICHLICLYGDCRSGANLMYKDCIEPDVEFGLYLINNDVNYNYDVSLTWGAMQAVVNNNPDVRCRGIEVKINSKANPTAESVVTFNAAAKYIPSMNEIRWEMAYRDQQPWVIAANAHLYASQSDNEVQGVLVSANVTQPNGVVVSTNIIQINRKDHNERVMKGLLEMFGIHGIREQPHYSLKSDLQLPIIGQMSASGLIQKRQEQGYTARIQVKDGSSQNSQARPLFVFNITTNPLTEGSQQGYVANVHLGNLNINSFPYTNINSVFKIGNDSAGNSYQLVQVEAERGNHQPHFFSYCSDVVKSSSEMALFNFTSTVTTNTGQIQFDVFAPNISSLSITPRLVLPSTPIDPATRKYTSQEELRSAANNPTLSPAVYKVEVTAGKLKNDDTVISINYNFDTIASSKNTHYKAYMVTRPRQCMNCHFLNVETPLLNISSHMMYNQKHMGHEAYLDVHRDLLSFLSLSKYSRNFIETYAKEPSSDRIKLGYKAKIGSNKHDSYAEFGYTLGNKKLNGKIELESEVREDIRGTLNITCEKCLPFLQTSFHMNLGVDVNDPFLKILDQGHLRLEFSLNEKDGMDFSMVVQQAFDHRDFNASLSMRHSTTPNSYYTLFILPKDNFVLNTGVKIVKKPPTSFGSEVSNYNVSFYGGFEENPPLFEGIASEGEIDYHNFPDFCESGSSCRRITLNLNQITKCGNFSTFYDNNVDQSGFASINCTTINATYISSRSAVSIRAYYDGSRNPTSLIKNISLVIEDDVRENLKLNLVSDLSRQVSFIPAQMNVSYNVQVDPVYRRSAAFHSESINVDIRSAPEGGAHFNITTNDIPLLVKCFGQFNQRTSGAVTYNIPTCKLSHPTLLPGVPINVATSGSFESLHTNQLSVDITRANVLLFVMSYQSTASGKKFSASCGAATDTNVPCNIVLNVNSNTFTMNSRITSEMFQHTARITVDRSSGFWSLLRNPLEMTVDAKTETTLTIYKVPVKFSLTASYIDLRDWYFDTSFNVSNIIINRIVLNNVVLETLQVSGKNVHLPLMTSPLSWKLLYFTDESTVAGVDVLASLGGNSVEASFFMGENKEGKLLYLPSAQSRSYMRGVLFRLETCQKYSLFSSKNVFDDNGALIKMETGAQSNMWPFVNGMMNQWLRSWQQYTKCAECSEPAKVFASYDALDDNRVVVELGSPDKSEAKVKFSMRSLTDATLNASLTDSTLATVASLDAGLHRTENGGKLTAILNVAAFSVINVTLSRDRNTYEGLIYCNDENDQESPCKIRAFLNRSRLSATARIQTKLVNLTSNVTVHLPSENVFTNLNDMQMDINTTSSILYKSTPIEYGFMAKRTDSQPLKLDFSFNATESLINVIRVDNGRLVQLLFIGDDIKLSSLGAKSSSWNISFVSTNAGQLDMRAYASIAEKTTLSALWLRGRETTPISSFFATPEAHEVENIHFNFTTCQPLVTFVSEGIYSDGKTLKLRRYTFVNVWPFTDEVAWTRELKSLVSLPLLYCPLCLGELEIKENFDIEQRYFRPSFRVGNTFEMKADYVWVQEHGDRLTSTEGTTTFTFNLESADPLIFEFDEKWVDEGYQVVTYSFADWLRLSNPHSGDVKFYSKGLGNNDFILTYIYKSQSGQHSRNSIKFLSIWFSMQTSVETNGEETSVMLRYPDEKVAAIEIDISINGDRIEIRNFTLPTPIFTSHLEQVEIELLRNERQQCNGFNFHHFNLTVIILTHNPPIFLNVAGDLRAQVQSLSPASIFNGKYESHLTANGFAGKKRILSASWLRGKTQTRSALLQVVLNEDYHEIINFNLTTCGLDVNVTANNLISDGVLQSVKSNVLLDVHDASSRYCTSYFCSGKFEANVNFDDSMNDFSILTRLGEAFELFINQTDRLDATQSIEKYDSFSSISFNPNGKQASKIIVKEEYQLDAAPKNLHPILFGTPTANTVLYFAHVNVSIEGFGSNDFSILEKYQYQPNELQSNLFKVKSKWFSVNSDFQKRNDDTRVILRYPADENPILGFDITISNNQVEIRDLTINAPLTTFYADRIVAELLRNDMHKCIGFNVNDLHVTATFQTDSEPANVDIRGNARVEFAGPWNIAINDPNNDVFDLRITVTTGTKKTADSLLRVHLPFMKMDAIGKTEFSAIQRESDYNMTVAWMHSSSRKMVPVFKTNYADHVRVVDNRYVGEANLTMDVWNPMSPSMQWKPRASFSIQPTADNTARDMHLTFTPMDGSVIKTDITASNDCQMIEILPGTDWCVSNTGTMNSTVDMPFFKMSCNASGSSDNLMVADLKMTALLANPITSSMMPVWTLSEHINLDKMSVGETYVPVGSLNTTYGMTWPVEAPVKMDVIMAPNADRTARNFEIIFGVGSLPDIQLSIGSLTPAGKRSIAVNSLGREILSGFFKSSGSVSSIAIFPGISLNVPSMIEFSNVNADIPLTKILRLVPVLRPLIPAIRAMDIKLADSSMTIHIKKDDMSMGFTANIHLSGPRIPEGVDIDASLMYTADTITARATMSKWDSHVSFELVPDTMSLSFDVGMTCEYMISRMRLDMPTIFKPTEILFQLKTVGTLHEFVPVDIDWHYGRDLDAHTWNFNLRSFAFNFNPLLAGNFSIKFDHTLSDIFVHWNITSEEYPAINQMLDLELKKAPNSDEWTYNSALSNIFFWMKMTSTEEEGNFVMQSLTVGMSDDSWGIDVAYVPSGNDQDWGKIVASMDDTERVSFRCEMILSEPNILHTTCSKLQARTARVPPSEIVIGDMDVQLSWSNLITFARKAVSFNYSECLKVTWWDQVLESKFHMNDDQLRGRLSRYLCAEAERISDTFMKVVYTPMYLDHVVNYMEDTVLPAMVYVKQPAVRYLNVIKNAVSTMTNGVISIDVINEINSVAIQCNITCPGCDSWSLIQLETKLTIVELDDLVATITIATPFSSQYIKMATGLPIRPLETGFKSAKSQAEIIIDYGITQAGLMAFNTNITMPSGTQYTCQATRENAESTTMHCTCFKLENGELGPEVADFNIALPTLKSFAKAMYDIIKHLAPNDMKPYLRQTLRTDDSILIRDVNEVIQPFRRQMVEYFDSLWSSDPTYVVSKVISKLSTTELFSYTNGNSFEAWNVIENLHLAMLSEAGDESMKIPLMKLRLWMMDLNVYLDIGFEQRTVGLVAYLNSEKWSSIDEKMRLDLWFNDESIPVARVSIDDPLVWAWSKYNMRTRKFLKCSMGMKDSESSVNITSVPLPSGKTSLDVDFVDTTGLPYVCHVIKLKPGHMRVECFARGSGHPTPVCDFNLPSSAFDPMQVALQAFLLPPEIYLAAEHPALLKKELRRVFHFTNSEALNVISAYISRECKKCLDRFHNKYVNPYVNEMMGDAITLYDNELPVSVLEAIMAATEWKDVLNGRKTIVSSAKRMFNRISGELIEHLASEVASTSRRIIENFRQIEQVMKQLLPTNVNLKLPYRHTSIDNLVRAIYDSHYHFYQSSYIVQRLICEPQKLPEIWNYVYENYHMMDYLLSYFAMRGSTYDWFVTASKSHVITYNGRNFELPLDDATSECIYVHATDPRYNSINIMSKGHSIVLAFQTNLVEIRPNGRVYVTASNGDTNEFSFPYLSDDVECKKQRNEIRCSTLEYRLVLKYADNNRLLAAVTLRSADFATGVMGVYSYMSDFPTTMLPNGSLTTNNAELMNAYELTRRPECIKTDMIADVHSTTSAREMCSHAFSSQALIEASRLQPDLNASYHRSCELGISSSNMKETCHYTNAFVRRLRSWGYPITENNECRKSKQFF</sequence>
<dbReference type="InterPro" id="IPR001747">
    <property type="entry name" value="Vitellogenin_N"/>
</dbReference>
<dbReference type="SUPFAM" id="SSF48431">
    <property type="entry name" value="Lipovitellin-phosvitin complex, superhelical domain"/>
    <property type="match status" value="1"/>
</dbReference>
<dbReference type="Pfam" id="PF01347">
    <property type="entry name" value="Vitellogenin_N"/>
    <property type="match status" value="1"/>
</dbReference>
<gene>
    <name evidence="3" type="ORF">CVLEPA_LOCUS9067</name>
</gene>
<dbReference type="InterPro" id="IPR011030">
    <property type="entry name" value="Lipovitellin_superhlx_dom"/>
</dbReference>
<evidence type="ECO:0008006" key="5">
    <source>
        <dbReference type="Google" id="ProtNLM"/>
    </source>
</evidence>
<feature type="domain" description="Vitellogenin" evidence="1">
    <location>
        <begin position="4"/>
        <end position="144"/>
    </location>
</feature>
<evidence type="ECO:0000313" key="3">
    <source>
        <dbReference type="EMBL" id="CAK8678784.1"/>
    </source>
</evidence>
<evidence type="ECO:0000259" key="2">
    <source>
        <dbReference type="Pfam" id="PF09172"/>
    </source>
</evidence>
<name>A0ABP0FJY6_CLALP</name>
<evidence type="ECO:0000259" key="1">
    <source>
        <dbReference type="Pfam" id="PF01347"/>
    </source>
</evidence>
<reference evidence="3 4" key="1">
    <citation type="submission" date="2024-02" db="EMBL/GenBank/DDBJ databases">
        <authorList>
            <person name="Daric V."/>
            <person name="Darras S."/>
        </authorList>
    </citation>
    <scope>NUCLEOTIDE SEQUENCE [LARGE SCALE GENOMIC DNA]</scope>
</reference>
<dbReference type="Proteomes" id="UP001642483">
    <property type="component" value="Unassembled WGS sequence"/>
</dbReference>
<comment type="caution">
    <text evidence="3">The sequence shown here is derived from an EMBL/GenBank/DDBJ whole genome shotgun (WGS) entry which is preliminary data.</text>
</comment>
<keyword evidence="4" id="KW-1185">Reference proteome</keyword>
<feature type="domain" description="Vitellinogen open beta-sheet" evidence="2">
    <location>
        <begin position="227"/>
        <end position="508"/>
    </location>
</feature>
<organism evidence="3 4">
    <name type="scientific">Clavelina lepadiformis</name>
    <name type="common">Light-bulb sea squirt</name>
    <name type="synonym">Ascidia lepadiformis</name>
    <dbReference type="NCBI Taxonomy" id="159417"/>
    <lineage>
        <taxon>Eukaryota</taxon>
        <taxon>Metazoa</taxon>
        <taxon>Chordata</taxon>
        <taxon>Tunicata</taxon>
        <taxon>Ascidiacea</taxon>
        <taxon>Aplousobranchia</taxon>
        <taxon>Clavelinidae</taxon>
        <taxon>Clavelina</taxon>
    </lineage>
</organism>
<proteinExistence type="predicted"/>
<evidence type="ECO:0000313" key="4">
    <source>
        <dbReference type="Proteomes" id="UP001642483"/>
    </source>
</evidence>
<dbReference type="Pfam" id="PF09172">
    <property type="entry name" value="Vit_open_b-sht"/>
    <property type="match status" value="1"/>
</dbReference>